<dbReference type="Proteomes" id="UP000663860">
    <property type="component" value="Unassembled WGS sequence"/>
</dbReference>
<name>A0A814SVN7_9BILA</name>
<dbReference type="GO" id="GO:0003950">
    <property type="term" value="F:NAD+ poly-ADP-ribosyltransferase activity"/>
    <property type="evidence" value="ECO:0007669"/>
    <property type="project" value="InterPro"/>
</dbReference>
<feature type="region of interest" description="Disordered" evidence="1">
    <location>
        <begin position="1"/>
        <end position="68"/>
    </location>
</feature>
<evidence type="ECO:0000313" key="5">
    <source>
        <dbReference type="Proteomes" id="UP000663860"/>
    </source>
</evidence>
<reference evidence="3" key="1">
    <citation type="submission" date="2021-02" db="EMBL/GenBank/DDBJ databases">
        <authorList>
            <person name="Nowell W R."/>
        </authorList>
    </citation>
    <scope>NUCLEOTIDE SEQUENCE</scope>
</reference>
<dbReference type="GO" id="GO:0005634">
    <property type="term" value="C:nucleus"/>
    <property type="evidence" value="ECO:0007669"/>
    <property type="project" value="TreeGrafter"/>
</dbReference>
<dbReference type="Pfam" id="PF00644">
    <property type="entry name" value="PARP"/>
    <property type="match status" value="1"/>
</dbReference>
<feature type="compositionally biased region" description="Basic and acidic residues" evidence="1">
    <location>
        <begin position="1"/>
        <end position="25"/>
    </location>
</feature>
<evidence type="ECO:0000313" key="3">
    <source>
        <dbReference type="EMBL" id="CAF1153154.1"/>
    </source>
</evidence>
<sequence>MSSRMLDLRDFEMSELDRNPPRDLPYHAPHSRLVSGPSSEMTNEEGTDSEDMETPVPTKTATHPPPNIATPVLTKPIIHLFLKIRVRPTGTICELETTDSVLIGKLIKDVCQKSGLNQPADHYYLMYNGQELNVNSTVGESGLINSINSTDENYPELRLKFLHLLNQSPHLATNIILTTPEELVYRELFEIPYSPTQEQILPKILEPLIKTIDRNKSQSPKISSNLVSMPVFTKQVIDDLPTLHITLPLKPNEFDSNAFMQCLAADLAIDRNDMFLMSIQEGSTKYKIKFKADISLNPEKMKQIAARVNMIALPSSKSTAFIAQQKSLDNIEEIPKIEANLDGISEIAHLSSSKTLAYDDINALLSLMQRPAIVDPPIWEYLIQKSRKISIGILHAFQTSEIEYVIESMSLVHNEEVYHKYSKCTVDGEEKILFHGTKLHNLNNIFGTNFKTFYTANPDHIHITDSGWYGQGVYFSSSPKYCATYAGSTPNGIMYLICSLIKLGEVYHVKDMSYQGKPMRTDSDTHYVKVNHSGHPINAEHSFFEEFVIKQSEQILPLYIIGLRQVQRFVLWRDAKITNSENSNVFTQMKGRYSFNIYGSETTSEALAVLKLKLADPSMQCVVVTNGADNGKHFAQECRKIRVTVPIIVFCSNVHFHQQWATEISGSGQPPIQVTGGSNSVFTFISANFPS</sequence>
<dbReference type="EMBL" id="CAJOBB010000054">
    <property type="protein sequence ID" value="CAF3535382.1"/>
    <property type="molecule type" value="Genomic_DNA"/>
</dbReference>
<evidence type="ECO:0000256" key="1">
    <source>
        <dbReference type="SAM" id="MobiDB-lite"/>
    </source>
</evidence>
<dbReference type="InterPro" id="IPR012317">
    <property type="entry name" value="Poly(ADP-ribose)pol_cat_dom"/>
</dbReference>
<comment type="caution">
    <text evidence="3">The sequence shown here is derived from an EMBL/GenBank/DDBJ whole genome shotgun (WGS) entry which is preliminary data.</text>
</comment>
<dbReference type="GO" id="GO:1990404">
    <property type="term" value="F:NAD+-protein mono-ADP-ribosyltransferase activity"/>
    <property type="evidence" value="ECO:0007669"/>
    <property type="project" value="TreeGrafter"/>
</dbReference>
<proteinExistence type="predicted"/>
<feature type="domain" description="PARP catalytic" evidence="2">
    <location>
        <begin position="402"/>
        <end position="518"/>
    </location>
</feature>
<gene>
    <name evidence="3" type="ORF">IZO911_LOCUS25888</name>
    <name evidence="4" type="ORF">KXQ929_LOCUS1892</name>
</gene>
<dbReference type="AlphaFoldDB" id="A0A814SVN7"/>
<dbReference type="InterPro" id="IPR029071">
    <property type="entry name" value="Ubiquitin-like_domsf"/>
</dbReference>
<dbReference type="SUPFAM" id="SSF56399">
    <property type="entry name" value="ADP-ribosylation"/>
    <property type="match status" value="1"/>
</dbReference>
<dbReference type="Proteomes" id="UP000663868">
    <property type="component" value="Unassembled WGS sequence"/>
</dbReference>
<dbReference type="EMBL" id="CAJNOE010000330">
    <property type="protein sequence ID" value="CAF1153154.1"/>
    <property type="molecule type" value="Genomic_DNA"/>
</dbReference>
<accession>A0A814SVN7</accession>
<feature type="compositionally biased region" description="Acidic residues" evidence="1">
    <location>
        <begin position="42"/>
        <end position="53"/>
    </location>
</feature>
<dbReference type="InterPro" id="IPR051712">
    <property type="entry name" value="ARTD-AVP"/>
</dbReference>
<organism evidence="3 5">
    <name type="scientific">Adineta steineri</name>
    <dbReference type="NCBI Taxonomy" id="433720"/>
    <lineage>
        <taxon>Eukaryota</taxon>
        <taxon>Metazoa</taxon>
        <taxon>Spiralia</taxon>
        <taxon>Gnathifera</taxon>
        <taxon>Rotifera</taxon>
        <taxon>Eurotatoria</taxon>
        <taxon>Bdelloidea</taxon>
        <taxon>Adinetida</taxon>
        <taxon>Adinetidae</taxon>
        <taxon>Adineta</taxon>
    </lineage>
</organism>
<dbReference type="PANTHER" id="PTHR45740">
    <property type="entry name" value="POLY [ADP-RIBOSE] POLYMERASE"/>
    <property type="match status" value="1"/>
</dbReference>
<dbReference type="SUPFAM" id="SSF54236">
    <property type="entry name" value="Ubiquitin-like"/>
    <property type="match status" value="1"/>
</dbReference>
<evidence type="ECO:0000313" key="4">
    <source>
        <dbReference type="EMBL" id="CAF3535382.1"/>
    </source>
</evidence>
<dbReference type="Gene3D" id="3.90.228.10">
    <property type="match status" value="1"/>
</dbReference>
<protein>
    <recommendedName>
        <fullName evidence="2">PARP catalytic domain-containing protein</fullName>
    </recommendedName>
</protein>
<dbReference type="PANTHER" id="PTHR45740:SF13">
    <property type="entry name" value="POLY (ADP-RIBOSE) POLYMERASE FAMILY, MEMBER 12B"/>
    <property type="match status" value="1"/>
</dbReference>
<evidence type="ECO:0000259" key="2">
    <source>
        <dbReference type="Pfam" id="PF00644"/>
    </source>
</evidence>